<dbReference type="InterPro" id="IPR000515">
    <property type="entry name" value="MetI-like"/>
</dbReference>
<comment type="similarity">
    <text evidence="8">Belongs to the binding-protein-dependent transport system permease family.</text>
</comment>
<dbReference type="STRING" id="460384.SAMN05216313_111123"/>
<keyword evidence="7 8" id="KW-0472">Membrane</keyword>
<feature type="transmembrane region" description="Helical" evidence="8">
    <location>
        <begin position="233"/>
        <end position="254"/>
    </location>
</feature>
<proteinExistence type="inferred from homology"/>
<comment type="subcellular location">
    <subcellularLocation>
        <location evidence="1">Cell inner membrane</location>
        <topology evidence="1">Multi-pass membrane protein</topology>
    </subcellularLocation>
    <subcellularLocation>
        <location evidence="8">Cell membrane</location>
        <topology evidence="8">Multi-pass membrane protein</topology>
    </subcellularLocation>
</comment>
<evidence type="ECO:0000313" key="11">
    <source>
        <dbReference type="Proteomes" id="UP000198508"/>
    </source>
</evidence>
<evidence type="ECO:0000256" key="6">
    <source>
        <dbReference type="ARBA" id="ARBA00022989"/>
    </source>
</evidence>
<protein>
    <submittedName>
        <fullName evidence="10">Putative spermidine/putrescine transport system permease protein</fullName>
    </submittedName>
</protein>
<evidence type="ECO:0000256" key="5">
    <source>
        <dbReference type="ARBA" id="ARBA00022692"/>
    </source>
</evidence>
<dbReference type="EMBL" id="FOIM01000011">
    <property type="protein sequence ID" value="SET69340.1"/>
    <property type="molecule type" value="Genomic_DNA"/>
</dbReference>
<sequence length="268" mass="30297">MKKKNTAAVIFIALVMIYLLIPLFVTAVYSAFEKWTSLLPEHFQMIHYVQLLTEKDFLMSLLRTLIICVIPIALTVLLVLLALFVTTIYFPQLEKYVQLLCMIPYMIQGVILSVSIISLYAGSPTFLSNRIIMLTGAYCIIILPYIYQGIRNSMRAVNMKMLLEAAEMLGCTKLYGFFRVVVPNIISGITVSSLLAVGIIFGDYVLVRNIAGTSFKNVQVYLFLEMKHSSTKASAVFVIIMITTFLITLLVLHLQKRDSAKRSRKVKE</sequence>
<dbReference type="CDD" id="cd06261">
    <property type="entry name" value="TM_PBP2"/>
    <property type="match status" value="1"/>
</dbReference>
<organism evidence="10 11">
    <name type="scientific">Enterocloster lavalensis</name>
    <dbReference type="NCBI Taxonomy" id="460384"/>
    <lineage>
        <taxon>Bacteria</taxon>
        <taxon>Bacillati</taxon>
        <taxon>Bacillota</taxon>
        <taxon>Clostridia</taxon>
        <taxon>Lachnospirales</taxon>
        <taxon>Lachnospiraceae</taxon>
        <taxon>Enterocloster</taxon>
    </lineage>
</organism>
<feature type="transmembrane region" description="Helical" evidence="8">
    <location>
        <begin position="7"/>
        <end position="32"/>
    </location>
</feature>
<feature type="transmembrane region" description="Helical" evidence="8">
    <location>
        <begin position="61"/>
        <end position="90"/>
    </location>
</feature>
<feature type="transmembrane region" description="Helical" evidence="8">
    <location>
        <begin position="102"/>
        <end position="121"/>
    </location>
</feature>
<dbReference type="GeneID" id="93276033"/>
<accession>A0A1I0GGT4</accession>
<reference evidence="11" key="1">
    <citation type="submission" date="2016-10" db="EMBL/GenBank/DDBJ databases">
        <authorList>
            <person name="Varghese N."/>
            <person name="Submissions S."/>
        </authorList>
    </citation>
    <scope>NUCLEOTIDE SEQUENCE [LARGE SCALE GENOMIC DNA]</scope>
    <source>
        <strain evidence="11">NLAE-zl-G277</strain>
    </source>
</reference>
<feature type="transmembrane region" description="Helical" evidence="8">
    <location>
        <begin position="127"/>
        <end position="147"/>
    </location>
</feature>
<dbReference type="SUPFAM" id="SSF161098">
    <property type="entry name" value="MetI-like"/>
    <property type="match status" value="1"/>
</dbReference>
<evidence type="ECO:0000313" key="10">
    <source>
        <dbReference type="EMBL" id="SET69340.1"/>
    </source>
</evidence>
<keyword evidence="2 8" id="KW-0813">Transport</keyword>
<keyword evidence="5 8" id="KW-0812">Transmembrane</keyword>
<keyword evidence="6 8" id="KW-1133">Transmembrane helix</keyword>
<gene>
    <name evidence="10" type="ORF">SAMN05216313_111123</name>
</gene>
<evidence type="ECO:0000256" key="1">
    <source>
        <dbReference type="ARBA" id="ARBA00004429"/>
    </source>
</evidence>
<keyword evidence="11" id="KW-1185">Reference proteome</keyword>
<evidence type="ECO:0000256" key="3">
    <source>
        <dbReference type="ARBA" id="ARBA00022475"/>
    </source>
</evidence>
<evidence type="ECO:0000256" key="7">
    <source>
        <dbReference type="ARBA" id="ARBA00023136"/>
    </source>
</evidence>
<keyword evidence="4" id="KW-0997">Cell inner membrane</keyword>
<name>A0A1I0GGT4_9FIRM</name>
<evidence type="ECO:0000256" key="4">
    <source>
        <dbReference type="ARBA" id="ARBA00022519"/>
    </source>
</evidence>
<dbReference type="Gene3D" id="1.10.3720.10">
    <property type="entry name" value="MetI-like"/>
    <property type="match status" value="1"/>
</dbReference>
<keyword evidence="3" id="KW-1003">Cell membrane</keyword>
<dbReference type="Proteomes" id="UP000198508">
    <property type="component" value="Unassembled WGS sequence"/>
</dbReference>
<dbReference type="PANTHER" id="PTHR43357:SF4">
    <property type="entry name" value="INNER MEMBRANE ABC TRANSPORTER PERMEASE PROTEIN YDCV"/>
    <property type="match status" value="1"/>
</dbReference>
<dbReference type="AlphaFoldDB" id="A0A1I0GGT4"/>
<feature type="domain" description="ABC transmembrane type-1" evidence="9">
    <location>
        <begin position="61"/>
        <end position="251"/>
    </location>
</feature>
<evidence type="ECO:0000259" key="9">
    <source>
        <dbReference type="PROSITE" id="PS50928"/>
    </source>
</evidence>
<dbReference type="GO" id="GO:0055085">
    <property type="term" value="P:transmembrane transport"/>
    <property type="evidence" value="ECO:0007669"/>
    <property type="project" value="InterPro"/>
</dbReference>
<dbReference type="Pfam" id="PF00528">
    <property type="entry name" value="BPD_transp_1"/>
    <property type="match status" value="1"/>
</dbReference>
<dbReference type="PROSITE" id="PS50928">
    <property type="entry name" value="ABC_TM1"/>
    <property type="match status" value="1"/>
</dbReference>
<feature type="transmembrane region" description="Helical" evidence="8">
    <location>
        <begin position="177"/>
        <end position="201"/>
    </location>
</feature>
<evidence type="ECO:0000256" key="8">
    <source>
        <dbReference type="RuleBase" id="RU363032"/>
    </source>
</evidence>
<dbReference type="InterPro" id="IPR035906">
    <property type="entry name" value="MetI-like_sf"/>
</dbReference>
<evidence type="ECO:0000256" key="2">
    <source>
        <dbReference type="ARBA" id="ARBA00022448"/>
    </source>
</evidence>
<dbReference type="RefSeq" id="WP_092364042.1">
    <property type="nucleotide sequence ID" value="NZ_CABJCG010000023.1"/>
</dbReference>
<dbReference type="PANTHER" id="PTHR43357">
    <property type="entry name" value="INNER MEMBRANE ABC TRANSPORTER PERMEASE PROTEIN YDCV"/>
    <property type="match status" value="1"/>
</dbReference>
<dbReference type="GO" id="GO:0005886">
    <property type="term" value="C:plasma membrane"/>
    <property type="evidence" value="ECO:0007669"/>
    <property type="project" value="UniProtKB-SubCell"/>
</dbReference>